<feature type="binding site" evidence="5">
    <location>
        <position position="73"/>
    </location>
    <ligand>
        <name>Ca(2+)</name>
        <dbReference type="ChEBI" id="CHEBI:29108"/>
    </ligand>
</feature>
<evidence type="ECO:0000256" key="5">
    <source>
        <dbReference type="PIRSR" id="PIRSR601211-2"/>
    </source>
</evidence>
<dbReference type="Pfam" id="PF00068">
    <property type="entry name" value="Phospholip_A2_1"/>
    <property type="match status" value="1"/>
</dbReference>
<dbReference type="InterPro" id="IPR033113">
    <property type="entry name" value="PLA2_histidine"/>
</dbReference>
<dbReference type="PANTHER" id="PTHR11716:SF106">
    <property type="entry name" value="PHOSPHOLIPASE A2 A2-ACTITOXIN-UCS2A-LIKE"/>
    <property type="match status" value="1"/>
</dbReference>
<dbReference type="OMA" id="KIVVECW"/>
<feature type="disulfide bond" evidence="6">
    <location>
        <begin position="75"/>
        <end position="132"/>
    </location>
</feature>
<dbReference type="InterPro" id="IPR016090">
    <property type="entry name" value="PLA2-like_dom"/>
</dbReference>
<feature type="domain" description="Phospholipase A2-like central" evidence="9">
    <location>
        <begin position="24"/>
        <end position="159"/>
    </location>
</feature>
<comment type="cofactor">
    <cofactor evidence="5">
        <name>Ca(2+)</name>
        <dbReference type="ChEBI" id="CHEBI:29108"/>
    </cofactor>
    <text evidence="5">Binds 1 Ca(2+) ion per subunit.</text>
</comment>
<dbReference type="SUPFAM" id="SSF48619">
    <property type="entry name" value="Phospholipase A2, PLA2"/>
    <property type="match status" value="1"/>
</dbReference>
<dbReference type="GeneID" id="110973092"/>
<dbReference type="GO" id="GO:0005576">
    <property type="term" value="C:extracellular region"/>
    <property type="evidence" value="ECO:0007669"/>
    <property type="project" value="UniProtKB-SubCell"/>
</dbReference>
<dbReference type="InterPro" id="IPR001211">
    <property type="entry name" value="PLA2"/>
</dbReference>
<dbReference type="OrthoDB" id="5841574at2759"/>
<comment type="catalytic activity">
    <reaction evidence="8">
        <text>a 1,2-diacyl-sn-glycero-3-phosphocholine + H2O = a 1-acyl-sn-glycero-3-phosphocholine + a fatty acid + H(+)</text>
        <dbReference type="Rhea" id="RHEA:15801"/>
        <dbReference type="ChEBI" id="CHEBI:15377"/>
        <dbReference type="ChEBI" id="CHEBI:15378"/>
        <dbReference type="ChEBI" id="CHEBI:28868"/>
        <dbReference type="ChEBI" id="CHEBI:57643"/>
        <dbReference type="ChEBI" id="CHEBI:58168"/>
        <dbReference type="EC" id="3.1.1.4"/>
    </reaction>
</comment>
<evidence type="ECO:0000313" key="10">
    <source>
        <dbReference type="Proteomes" id="UP000694845"/>
    </source>
</evidence>
<keyword evidence="10" id="KW-1185">Reference proteome</keyword>
<keyword evidence="5" id="KW-0479">Metal-binding</keyword>
<evidence type="ECO:0000256" key="7">
    <source>
        <dbReference type="RuleBase" id="RU003654"/>
    </source>
</evidence>
<keyword evidence="8" id="KW-0732">Signal</keyword>
<feature type="binding site" evidence="5">
    <location>
        <position position="52"/>
    </location>
    <ligand>
        <name>Ca(2+)</name>
        <dbReference type="ChEBI" id="CHEBI:29108"/>
    </ligand>
</feature>
<dbReference type="GO" id="GO:0047498">
    <property type="term" value="F:calcium-dependent phospholipase A2 activity"/>
    <property type="evidence" value="ECO:0007669"/>
    <property type="project" value="TreeGrafter"/>
</dbReference>
<name>A0A8B7XGM5_ACAPL</name>
<dbReference type="GO" id="GO:0016042">
    <property type="term" value="P:lipid catabolic process"/>
    <property type="evidence" value="ECO:0007669"/>
    <property type="project" value="InterPro"/>
</dbReference>
<dbReference type="Gene3D" id="1.20.90.10">
    <property type="entry name" value="Phospholipase A2 domain"/>
    <property type="match status" value="1"/>
</dbReference>
<dbReference type="PROSITE" id="PS00118">
    <property type="entry name" value="PA2_HIS"/>
    <property type="match status" value="1"/>
</dbReference>
<feature type="disulfide bond" evidence="6">
    <location>
        <begin position="110"/>
        <end position="130"/>
    </location>
</feature>
<reference evidence="11" key="1">
    <citation type="submission" date="2024-12" db="UniProtKB">
        <authorList>
            <consortium name="RefSeq"/>
        </authorList>
    </citation>
    <scope>IDENTIFICATION</scope>
</reference>
<dbReference type="GO" id="GO:0006644">
    <property type="term" value="P:phospholipid metabolic process"/>
    <property type="evidence" value="ECO:0007669"/>
    <property type="project" value="InterPro"/>
</dbReference>
<dbReference type="GO" id="GO:0005543">
    <property type="term" value="F:phospholipid binding"/>
    <property type="evidence" value="ECO:0007669"/>
    <property type="project" value="TreeGrafter"/>
</dbReference>
<dbReference type="EC" id="3.1.1.4" evidence="8"/>
<dbReference type="InterPro" id="IPR036444">
    <property type="entry name" value="PLipase_A2_dom_sf"/>
</dbReference>
<keyword evidence="2 8" id="KW-0964">Secreted</keyword>
<dbReference type="GO" id="GO:0050482">
    <property type="term" value="P:arachidonate secretion"/>
    <property type="evidence" value="ECO:0007669"/>
    <property type="project" value="InterPro"/>
</dbReference>
<feature type="chain" id="PRO_5034402020" description="Phospholipase A2" evidence="8">
    <location>
        <begin position="20"/>
        <end position="159"/>
    </location>
</feature>
<feature type="disulfide bond" evidence="6">
    <location>
        <begin position="53"/>
        <end position="69"/>
    </location>
</feature>
<dbReference type="KEGG" id="aplc:110973092"/>
<keyword evidence="3 6" id="KW-1015">Disulfide bond</keyword>
<gene>
    <name evidence="11" type="primary">LOC110973092</name>
</gene>
<keyword evidence="8" id="KW-0443">Lipid metabolism</keyword>
<feature type="active site" evidence="4">
    <location>
        <position position="133"/>
    </location>
</feature>
<proteinExistence type="inferred from homology"/>
<protein>
    <recommendedName>
        <fullName evidence="8">Phospholipase A2</fullName>
        <ecNumber evidence="8">3.1.1.4</ecNumber>
    </recommendedName>
</protein>
<dbReference type="PRINTS" id="PR00389">
    <property type="entry name" value="PHPHLIPASEA2"/>
</dbReference>
<dbReference type="RefSeq" id="XP_022079272.1">
    <property type="nucleotide sequence ID" value="XM_022223580.1"/>
</dbReference>
<sequence length="159" mass="17830">MNFLVVIVTTVSLAGAASAGEIQNLYQFGKMVMCLGNLNVLEGLEYNGYGCYCGRGGKGTPLDDTDRCCKQHDECYERATDEMGCWSIETYATTYDYTKSKVSGKCTIKCKLESDYSRFTIRKKCKAFICECDRIGAQCFADKRSTFNRSLISYTKDKC</sequence>
<keyword evidence="8" id="KW-0378">Hydrolase</keyword>
<accession>A0A8B7XGM5</accession>
<dbReference type="SMR" id="A0A8B7XGM5"/>
<evidence type="ECO:0000256" key="1">
    <source>
        <dbReference type="ARBA" id="ARBA00004613"/>
    </source>
</evidence>
<evidence type="ECO:0000313" key="11">
    <source>
        <dbReference type="RefSeq" id="XP_022079272.1"/>
    </source>
</evidence>
<feature type="binding site" evidence="5">
    <location>
        <position position="56"/>
    </location>
    <ligand>
        <name>Ca(2+)</name>
        <dbReference type="ChEBI" id="CHEBI:29108"/>
    </ligand>
</feature>
<feature type="disulfide bond" evidence="6">
    <location>
        <begin position="68"/>
        <end position="139"/>
    </location>
</feature>
<evidence type="ECO:0000259" key="9">
    <source>
        <dbReference type="SMART" id="SM00085"/>
    </source>
</evidence>
<dbReference type="GO" id="GO:0005509">
    <property type="term" value="F:calcium ion binding"/>
    <property type="evidence" value="ECO:0007669"/>
    <property type="project" value="InterPro"/>
</dbReference>
<feature type="disulfide bond" evidence="6">
    <location>
        <begin position="85"/>
        <end position="125"/>
    </location>
</feature>
<evidence type="ECO:0000256" key="2">
    <source>
        <dbReference type="ARBA" id="ARBA00022525"/>
    </source>
</evidence>
<dbReference type="Proteomes" id="UP000694845">
    <property type="component" value="Unplaced"/>
</dbReference>
<feature type="active site" evidence="4">
    <location>
        <position position="72"/>
    </location>
</feature>
<dbReference type="AlphaFoldDB" id="A0A8B7XGM5"/>
<evidence type="ECO:0000256" key="3">
    <source>
        <dbReference type="ARBA" id="ARBA00023157"/>
    </source>
</evidence>
<feature type="signal peptide" evidence="8">
    <location>
        <begin position="1"/>
        <end position="19"/>
    </location>
</feature>
<comment type="subcellular location">
    <subcellularLocation>
        <location evidence="1 8">Secreted</location>
    </subcellularLocation>
</comment>
<dbReference type="PANTHER" id="PTHR11716">
    <property type="entry name" value="PHOSPHOLIPASE A2 FAMILY MEMBER"/>
    <property type="match status" value="1"/>
</dbReference>
<comment type="similarity">
    <text evidence="7">Belongs to the phospholipase A2 family.</text>
</comment>
<keyword evidence="5 8" id="KW-0106">Calcium</keyword>
<evidence type="ECO:0000256" key="6">
    <source>
        <dbReference type="PIRSR" id="PIRSR601211-3"/>
    </source>
</evidence>
<evidence type="ECO:0000256" key="4">
    <source>
        <dbReference type="PIRSR" id="PIRSR601211-1"/>
    </source>
</evidence>
<dbReference type="CDD" id="cd00125">
    <property type="entry name" value="PLA2c"/>
    <property type="match status" value="1"/>
</dbReference>
<feature type="binding site" evidence="5">
    <location>
        <position position="54"/>
    </location>
    <ligand>
        <name>Ca(2+)</name>
        <dbReference type="ChEBI" id="CHEBI:29108"/>
    </ligand>
</feature>
<organism evidence="10 11">
    <name type="scientific">Acanthaster planci</name>
    <name type="common">Crown-of-thorns starfish</name>
    <dbReference type="NCBI Taxonomy" id="133434"/>
    <lineage>
        <taxon>Eukaryota</taxon>
        <taxon>Metazoa</taxon>
        <taxon>Echinodermata</taxon>
        <taxon>Eleutherozoa</taxon>
        <taxon>Asterozoa</taxon>
        <taxon>Asteroidea</taxon>
        <taxon>Valvatacea</taxon>
        <taxon>Valvatida</taxon>
        <taxon>Acanthasteridae</taxon>
        <taxon>Acanthaster</taxon>
    </lineage>
</organism>
<dbReference type="SMART" id="SM00085">
    <property type="entry name" value="PA2c"/>
    <property type="match status" value="1"/>
</dbReference>
<evidence type="ECO:0000256" key="8">
    <source>
        <dbReference type="RuleBase" id="RU361236"/>
    </source>
</evidence>